<dbReference type="Pfam" id="PF06259">
    <property type="entry name" value="Abhydrolase_8"/>
    <property type="match status" value="1"/>
</dbReference>
<sequence>MRARSSLADLTRLIESRPISRGRLRRVLNAPPSAATTREWWGALPAPERERLLQQVPLLVGNLDGIPWSVRVRANRESLGRAIRALESGASIERALGSASAFAGGEIKSILADASRGELRDRERLVHQLKELHGGRGFVDRGGKPRFVLAFDPERDSIVEYVGTAISETEDPLASPFAEGVSSVGIFVPGNEARLLDFEGKAHTMSELLKLAPAGEAGLVVWQGGRFPRGPLALSAAMADGLARKLGAFVNAIPRDGRVALTAFGFSFGGGVTGRAMSLGMRVDRVVHVSSAGLGHGVTSLDDLPASARVPHYALLAPVDPSVGPILGINVHLPFLGRAGHFGHGADPAHVRGVVRLETGVLGAAQEKRASGAPLAFGDLLTGHTSILEQWGTTAKRNLAAVLVGGGAEVELAPDVGVLGRLAQRFLLPYAPFLRVREPELRRIG</sequence>
<evidence type="ECO:0000313" key="3">
    <source>
        <dbReference type="Proteomes" id="UP000490386"/>
    </source>
</evidence>
<evidence type="ECO:0000259" key="1">
    <source>
        <dbReference type="Pfam" id="PF06259"/>
    </source>
</evidence>
<reference evidence="2 3" key="1">
    <citation type="submission" date="2019-09" db="EMBL/GenBank/DDBJ databases">
        <title>Phylogeny of genus Pseudoclavibacter and closely related genus.</title>
        <authorList>
            <person name="Li Y."/>
        </authorList>
    </citation>
    <scope>NUCLEOTIDE SEQUENCE [LARGE SCALE GENOMIC DNA]</scope>
    <source>
        <strain evidence="2 3">THG-MD12</strain>
    </source>
</reference>
<dbReference type="AlphaFoldDB" id="A0A7J5AXX2"/>
<dbReference type="SUPFAM" id="SSF53474">
    <property type="entry name" value="alpha/beta-Hydrolases"/>
    <property type="match status" value="1"/>
</dbReference>
<dbReference type="Proteomes" id="UP000490386">
    <property type="component" value="Unassembled WGS sequence"/>
</dbReference>
<keyword evidence="3" id="KW-1185">Reference proteome</keyword>
<organism evidence="2 3">
    <name type="scientific">Pseudoclavibacter terrae</name>
    <dbReference type="NCBI Taxonomy" id="1530195"/>
    <lineage>
        <taxon>Bacteria</taxon>
        <taxon>Bacillati</taxon>
        <taxon>Actinomycetota</taxon>
        <taxon>Actinomycetes</taxon>
        <taxon>Micrococcales</taxon>
        <taxon>Microbacteriaceae</taxon>
        <taxon>Pseudoclavibacter</taxon>
    </lineage>
</organism>
<proteinExistence type="predicted"/>
<comment type="caution">
    <text evidence="2">The sequence shown here is derived from an EMBL/GenBank/DDBJ whole genome shotgun (WGS) entry which is preliminary data.</text>
</comment>
<accession>A0A7J5AXX2</accession>
<protein>
    <recommendedName>
        <fullName evidence="1">DUF1023 domain-containing protein</fullName>
    </recommendedName>
</protein>
<gene>
    <name evidence="2" type="ORF">F8O03_17410</name>
</gene>
<dbReference type="InterPro" id="IPR010427">
    <property type="entry name" value="DUF1023"/>
</dbReference>
<feature type="domain" description="DUF1023" evidence="1">
    <location>
        <begin position="184"/>
        <end position="295"/>
    </location>
</feature>
<name>A0A7J5AXX2_9MICO</name>
<dbReference type="EMBL" id="WBJX01000007">
    <property type="protein sequence ID" value="KAB1636290.1"/>
    <property type="molecule type" value="Genomic_DNA"/>
</dbReference>
<dbReference type="InterPro" id="IPR029058">
    <property type="entry name" value="AB_hydrolase_fold"/>
</dbReference>
<evidence type="ECO:0000313" key="2">
    <source>
        <dbReference type="EMBL" id="KAB1636290.1"/>
    </source>
</evidence>